<evidence type="ECO:0000313" key="4">
    <source>
        <dbReference type="EMBL" id="KNC32947.1"/>
    </source>
</evidence>
<feature type="domain" description="FH2" evidence="3">
    <location>
        <begin position="226"/>
        <end position="631"/>
    </location>
</feature>
<reference evidence="4 5" key="1">
    <citation type="journal article" date="2015" name="Nat. Commun.">
        <title>Lucilia cuprina genome unlocks parasitic fly biology to underpin future interventions.</title>
        <authorList>
            <person name="Anstead C.A."/>
            <person name="Korhonen P.K."/>
            <person name="Young N.D."/>
            <person name="Hall R.S."/>
            <person name="Jex A.R."/>
            <person name="Murali S.C."/>
            <person name="Hughes D.S."/>
            <person name="Lee S.F."/>
            <person name="Perry T."/>
            <person name="Stroehlein A.J."/>
            <person name="Ansell B.R."/>
            <person name="Breugelmans B."/>
            <person name="Hofmann A."/>
            <person name="Qu J."/>
            <person name="Dugan S."/>
            <person name="Lee S.L."/>
            <person name="Chao H."/>
            <person name="Dinh H."/>
            <person name="Han Y."/>
            <person name="Doddapaneni H.V."/>
            <person name="Worley K.C."/>
            <person name="Muzny D.M."/>
            <person name="Ioannidis P."/>
            <person name="Waterhouse R.M."/>
            <person name="Zdobnov E.M."/>
            <person name="James P.J."/>
            <person name="Bagnall N.H."/>
            <person name="Kotze A.C."/>
            <person name="Gibbs R.A."/>
            <person name="Richards S."/>
            <person name="Batterham P."/>
            <person name="Gasser R.B."/>
        </authorList>
    </citation>
    <scope>NUCLEOTIDE SEQUENCE [LARGE SCALE GENOMIC DNA]</scope>
    <source>
        <strain evidence="4 5">LS</strain>
        <tissue evidence="4">Full body</tissue>
    </source>
</reference>
<dbReference type="Pfam" id="PF02181">
    <property type="entry name" value="FH2"/>
    <property type="match status" value="1"/>
</dbReference>
<feature type="compositionally biased region" description="Low complexity" evidence="2">
    <location>
        <begin position="1469"/>
        <end position="1499"/>
    </location>
</feature>
<feature type="compositionally biased region" description="Polar residues" evidence="2">
    <location>
        <begin position="1322"/>
        <end position="1332"/>
    </location>
</feature>
<evidence type="ECO:0000313" key="5">
    <source>
        <dbReference type="Proteomes" id="UP000037069"/>
    </source>
</evidence>
<feature type="compositionally biased region" description="Polar residues" evidence="2">
    <location>
        <begin position="1628"/>
        <end position="1661"/>
    </location>
</feature>
<gene>
    <name evidence="4" type="ORF">FF38_07788</name>
</gene>
<dbReference type="OrthoDB" id="26518at2759"/>
<dbReference type="SMART" id="SM00498">
    <property type="entry name" value="FH2"/>
    <property type="match status" value="1"/>
</dbReference>
<feature type="compositionally biased region" description="Polar residues" evidence="2">
    <location>
        <begin position="1548"/>
        <end position="1579"/>
    </location>
</feature>
<dbReference type="PROSITE" id="PS51444">
    <property type="entry name" value="FH2"/>
    <property type="match status" value="1"/>
</dbReference>
<evidence type="ECO:0000259" key="3">
    <source>
        <dbReference type="PROSITE" id="PS51444"/>
    </source>
</evidence>
<dbReference type="GO" id="GO:0005884">
    <property type="term" value="C:actin filament"/>
    <property type="evidence" value="ECO:0007669"/>
    <property type="project" value="InterPro"/>
</dbReference>
<feature type="compositionally biased region" description="Polar residues" evidence="2">
    <location>
        <begin position="1732"/>
        <end position="1782"/>
    </location>
</feature>
<keyword evidence="5" id="KW-1185">Reference proteome</keyword>
<feature type="compositionally biased region" description="Polar residues" evidence="2">
    <location>
        <begin position="1424"/>
        <end position="1441"/>
    </location>
</feature>
<dbReference type="GO" id="GO:0008017">
    <property type="term" value="F:microtubule binding"/>
    <property type="evidence" value="ECO:0007669"/>
    <property type="project" value="InterPro"/>
</dbReference>
<name>A0A0L0CL38_LUCCU</name>
<comment type="caution">
    <text evidence="4">The sequence shown here is derived from an EMBL/GenBank/DDBJ whole genome shotgun (WGS) entry which is preliminary data.</text>
</comment>
<feature type="compositionally biased region" description="Pro residues" evidence="2">
    <location>
        <begin position="164"/>
        <end position="217"/>
    </location>
</feature>
<feature type="compositionally biased region" description="Low complexity" evidence="2">
    <location>
        <begin position="1587"/>
        <end position="1599"/>
    </location>
</feature>
<sequence>MPNLVTLSPGVDDIVVQLDLDQNECGKTSRSTSSSSINLNSHHEVFQEILLQVYNLKIKSMKFINYTRCFFKVTKTPYEVTFLSILHHLLRIDPDGPLCGEIWKVAEKILHRVTQMESAEDVERLLIATVNRKFSCQNCSSKIVETNDEECNNCDKLPSITTTSPPPTPSSPQIPPSSAPPPPPPPASGGLPPPPPPPLVPGLPPPPPIPGVPPPPQQMSCALVPQQNIPKSSTKLRMINWSKIPAHKFQNKSNIYTTIKMNDRQCKNAINFKSIEELFSLQTKKKPNKEVDQVDGCDAVKKIEKGPKKLQLLDGQFSMNIKYNIILTVTFSYSLEDIVQLIETGDNKTMDLERLKDLVKFLQKEDGVKSVETFKGDDKLLADAERFLYLLLKVPNFKLRIDSMILKEEYRLNLTYLEPSLNAIIQAGNDLMKNEKLKEVLGFIILLGNYVNSGGYAGNAIGIQISSLTKLTELKANKTGMNFLHKIVMELENYNAELLDFTSELSFLQNVYKMNIEEIENDFKNLENALDIIRKQIELPTTQEDIKQQMWEFLNNAADKIETLKKLLDKMHTLRITMAEYFCEDVATFKMEECFDIFYKFCEQFKQCLKENQKRQELEIREEMRRKQREDQHLAVNVLYGMSSTETIVLEESYKITIVCFSANKDRLSQAISCRLTSNKTTRSSKCYQNNEDELMAFFQETPQKRMGEKSKVFFFCTFKQICKLFKFRFFIAVCKRKPRLKAELLNERERIPSWEYNNENIEETLTTDKQKKLNIVKKSWSRLMQSYRDSQLKDKCLTPDLTARRQSIQILIRSNSTVDNRTNKLRKQPFVENVVRTPLPQTDSVFIFPENNCQNERRNQIEFENSRSQYPRIRKNLNDSNGKHESEAVAMPADMKRPRMSLKTVANIARLKRFSSITEEDIKMTKANLRSPSPELSSTTLLAFSPTLAKDNHWFSDRGLKVLNSDNDNIEANATLQDIKENVGDIPVGLDRPVDIPCTKSIELTQNANITNQQDLESKLLTSDQDKAEHFNKIIDTSSSEIKLKQNKTCKLQSEILELLNNNSINHCKANDDILSKHNTLNVTTTESSQKLPEIVDLTENKANELQSDILETLNNNPKDILLENNTIIETITEKEKSNKELSNENQFEIPEPLNDDHKDQFKAIEAILAEHNTLKETSTQNKESIQRLQENEPQFEIPELLNDDNKNQFEVNKSNLPENNTLKETCAEIKAPSKKLPEIDNTKDQSNDILPEDNTLNQTIIHIEELSNNIISKPNISLMTKIQNKLRALSPLRPAKVELFSNSTYNNAKDNIQTEHNDMNCHTSGTINKNQTREKSQEEMSQVAAASTEVQNNKTIQTSLQIKHKQTMSKRVVNRIQNKLRALSPFRLQSQQEANFQSYIGPVDKSNNSKGAKPKLTAKSKIISSHNNTRRSSLTTDSLKANHIDANKIKRKPSLTKEEHSLGKVNSLQRNTSQQRLSRQSLRSSLNSTRSSNISLNVVERKSHTSSLNSSKNLNQRRASLQNTTKVSLTQDNEKKLSSSKHIQRRSSFPSLNNSSNTTQRRASIASNRSLITASQLRESEKTIKTSSNNNNTISKTPSFKNRTSNVNTKPPNSSKLADRSKIIGKSSSKPENTNTPLGKSTQRRVSLPSINTSTNTTQRRASLASRRSSLNFTKIQEFGKSNESSLRQNTTQKLVPKNASLTTNNKLSNVSKSSSFKTSKITDMMPTATRRNSLTSSNTHNTKISNTNTKSLLRRGSLQSSVPKRTSLTSSNKSNINHSLQKDGTKSSSANANSSTFKTRRKSIANTCSISSNYENDTITSSNLNKLKLNLPSNSLTNNTAQNDSITSSSTLNTIPARNGIAKTSAAKSAQRRNSTGKISSNNPSTAEQNFKRPCKK</sequence>
<feature type="region of interest" description="Disordered" evidence="2">
    <location>
        <begin position="1401"/>
        <end position="1669"/>
    </location>
</feature>
<dbReference type="PRINTS" id="PR00828">
    <property type="entry name" value="FORMIN"/>
</dbReference>
<keyword evidence="1" id="KW-0175">Coiled coil</keyword>
<feature type="region of interest" description="Disordered" evidence="2">
    <location>
        <begin position="1317"/>
        <end position="1339"/>
    </location>
</feature>
<dbReference type="SUPFAM" id="SSF101447">
    <property type="entry name" value="Formin homology 2 domain (FH2 domain)"/>
    <property type="match status" value="1"/>
</dbReference>
<dbReference type="PANTHER" id="PTHR46345:SF8">
    <property type="entry name" value="FORMIN 3, ISOFORM B"/>
    <property type="match status" value="1"/>
</dbReference>
<dbReference type="Gene3D" id="1.20.58.2220">
    <property type="entry name" value="Formin, FH2 domain"/>
    <property type="match status" value="1"/>
</dbReference>
<dbReference type="PANTHER" id="PTHR46345">
    <property type="entry name" value="INVERTED FORMIN-2"/>
    <property type="match status" value="1"/>
</dbReference>
<proteinExistence type="predicted"/>
<dbReference type="InterPro" id="IPR001265">
    <property type="entry name" value="Formin_Cappuccino_subfam"/>
</dbReference>
<dbReference type="InterPro" id="IPR015425">
    <property type="entry name" value="FH2_Formin"/>
</dbReference>
<feature type="region of interest" description="Disordered" evidence="2">
    <location>
        <begin position="157"/>
        <end position="221"/>
    </location>
</feature>
<feature type="compositionally biased region" description="Polar residues" evidence="2">
    <location>
        <begin position="1507"/>
        <end position="1533"/>
    </location>
</feature>
<protein>
    <recommendedName>
        <fullName evidence="3">FH2 domain-containing protein</fullName>
    </recommendedName>
</protein>
<feature type="region of interest" description="Disordered" evidence="2">
    <location>
        <begin position="1138"/>
        <end position="1157"/>
    </location>
</feature>
<evidence type="ECO:0000256" key="1">
    <source>
        <dbReference type="SAM" id="Coils"/>
    </source>
</evidence>
<dbReference type="Proteomes" id="UP000037069">
    <property type="component" value="Unassembled WGS sequence"/>
</dbReference>
<evidence type="ECO:0000256" key="2">
    <source>
        <dbReference type="SAM" id="MobiDB-lite"/>
    </source>
</evidence>
<feature type="region of interest" description="Disordered" evidence="2">
    <location>
        <begin position="1705"/>
        <end position="1805"/>
    </location>
</feature>
<dbReference type="EMBL" id="JRES01000254">
    <property type="protein sequence ID" value="KNC32947.1"/>
    <property type="molecule type" value="Genomic_DNA"/>
</dbReference>
<feature type="coiled-coil region" evidence="1">
    <location>
        <begin position="491"/>
        <end position="574"/>
    </location>
</feature>
<feature type="region of interest" description="Disordered" evidence="2">
    <location>
        <begin position="1866"/>
        <end position="1900"/>
    </location>
</feature>
<feature type="compositionally biased region" description="Low complexity" evidence="2">
    <location>
        <begin position="1705"/>
        <end position="1725"/>
    </location>
</feature>
<feature type="region of interest" description="Disordered" evidence="2">
    <location>
        <begin position="877"/>
        <end position="896"/>
    </location>
</feature>
<feature type="compositionally biased region" description="Polar residues" evidence="2">
    <location>
        <begin position="1600"/>
        <end position="1618"/>
    </location>
</feature>
<dbReference type="STRING" id="7375.A0A0L0CL38"/>
<feature type="compositionally biased region" description="Polar residues" evidence="2">
    <location>
        <begin position="1869"/>
        <end position="1892"/>
    </location>
</feature>
<dbReference type="InterPro" id="IPR042201">
    <property type="entry name" value="FH2_Formin_sf"/>
</dbReference>
<dbReference type="GO" id="GO:0045010">
    <property type="term" value="P:actin nucleation"/>
    <property type="evidence" value="ECO:0007669"/>
    <property type="project" value="InterPro"/>
</dbReference>
<accession>A0A0L0CL38</accession>
<organism evidence="4 5">
    <name type="scientific">Lucilia cuprina</name>
    <name type="common">Green bottle fly</name>
    <name type="synonym">Australian sheep blowfly</name>
    <dbReference type="NCBI Taxonomy" id="7375"/>
    <lineage>
        <taxon>Eukaryota</taxon>
        <taxon>Metazoa</taxon>
        <taxon>Ecdysozoa</taxon>
        <taxon>Arthropoda</taxon>
        <taxon>Hexapoda</taxon>
        <taxon>Insecta</taxon>
        <taxon>Pterygota</taxon>
        <taxon>Neoptera</taxon>
        <taxon>Endopterygota</taxon>
        <taxon>Diptera</taxon>
        <taxon>Brachycera</taxon>
        <taxon>Muscomorpha</taxon>
        <taxon>Oestroidea</taxon>
        <taxon>Calliphoridae</taxon>
        <taxon>Luciliinae</taxon>
        <taxon>Lucilia</taxon>
    </lineage>
</organism>